<evidence type="ECO:0000256" key="1">
    <source>
        <dbReference type="ARBA" id="ARBA00005176"/>
    </source>
</evidence>
<sequence length="531" mass="56217">MIHLSQKQALMLTLMAGVRPWSRAVTRALSTSAPVGTSAAAASLLKNPSLLAVASGKSLLDVFNPAKPDEIVGQVPIQGGEETRQAIERSYHVLPSWRDGTTASFRSNLLSKWSGLIQENADDLAIIMTLESGKPLAESRGEVNYATSFLDFYAAEAVRSTGAGGGFMIPTPFATTNGAPRGQIMAKQQAVGVTGLITPWNFPIAMITRKVGPALAAGCTAIVKPSELTPLTAVALQNLAEQAGIPENVLQLITTDKSSTPQVGGELCTNPLVRKLSFTGSTAVGKLLMKQSSDTVKRLSLELGGNAPFVVFDDADIDQAVTAAMASKFRNAGQTCVCADRFLVHAAVHDEFVDKFVAAAQKLVVGPGLDKETTMGPMIVADAVTRTHQKVQEALERDGATCALGGSPMEDLGPHFYQPTILTGVSPESSIWKTETFGPVAPIIKFDVEEEALRLANDSDVGLASYFCTRDLSRAFRFSEQLECGIVGLNDGIISSCAAPFGGIKESGLGREGSSLGIAEYLETKYIFMNT</sequence>
<comment type="caution">
    <text evidence="10">The sequence shown here is derived from an EMBL/GenBank/DDBJ whole genome shotgun (WGS) entry which is preliminary data.</text>
</comment>
<evidence type="ECO:0000313" key="11">
    <source>
        <dbReference type="Proteomes" id="UP001153069"/>
    </source>
</evidence>
<dbReference type="Proteomes" id="UP001153069">
    <property type="component" value="Unassembled WGS sequence"/>
</dbReference>
<organism evidence="10 11">
    <name type="scientific">Seminavis robusta</name>
    <dbReference type="NCBI Taxonomy" id="568900"/>
    <lineage>
        <taxon>Eukaryota</taxon>
        <taxon>Sar</taxon>
        <taxon>Stramenopiles</taxon>
        <taxon>Ochrophyta</taxon>
        <taxon>Bacillariophyta</taxon>
        <taxon>Bacillariophyceae</taxon>
        <taxon>Bacillariophycidae</taxon>
        <taxon>Naviculales</taxon>
        <taxon>Naviculaceae</taxon>
        <taxon>Seminavis</taxon>
    </lineage>
</organism>
<dbReference type="EC" id="1.2.1.24" evidence="3"/>
<reference evidence="10" key="1">
    <citation type="submission" date="2020-06" db="EMBL/GenBank/DDBJ databases">
        <authorList>
            <consortium name="Plant Systems Biology data submission"/>
        </authorList>
    </citation>
    <scope>NUCLEOTIDE SEQUENCE</scope>
    <source>
        <strain evidence="10">D6</strain>
    </source>
</reference>
<evidence type="ECO:0000259" key="9">
    <source>
        <dbReference type="Pfam" id="PF00171"/>
    </source>
</evidence>
<dbReference type="GO" id="GO:0004777">
    <property type="term" value="F:succinate-semialdehyde dehydrogenase (NAD+) activity"/>
    <property type="evidence" value="ECO:0007669"/>
    <property type="project" value="UniProtKB-EC"/>
</dbReference>
<accession>A0A9N8ENI4</accession>
<feature type="domain" description="Aldehyde dehydrogenase" evidence="9">
    <location>
        <begin position="57"/>
        <end position="527"/>
    </location>
</feature>
<dbReference type="Gene3D" id="3.40.309.10">
    <property type="entry name" value="Aldehyde Dehydrogenase, Chain A, domain 2"/>
    <property type="match status" value="1"/>
</dbReference>
<keyword evidence="11" id="KW-1185">Reference proteome</keyword>
<dbReference type="AlphaFoldDB" id="A0A9N8ENI4"/>
<evidence type="ECO:0000256" key="4">
    <source>
        <dbReference type="ARBA" id="ARBA00019842"/>
    </source>
</evidence>
<evidence type="ECO:0000256" key="7">
    <source>
        <dbReference type="PROSITE-ProRule" id="PRU10007"/>
    </source>
</evidence>
<dbReference type="CDD" id="cd07103">
    <property type="entry name" value="ALDH_F5_SSADH_GabD"/>
    <property type="match status" value="1"/>
</dbReference>
<proteinExistence type="inferred from homology"/>
<dbReference type="InterPro" id="IPR016161">
    <property type="entry name" value="Ald_DH/histidinol_DH"/>
</dbReference>
<keyword evidence="5 8" id="KW-0560">Oxidoreductase</keyword>
<dbReference type="GO" id="GO:0009450">
    <property type="term" value="P:gamma-aminobutyric acid catabolic process"/>
    <property type="evidence" value="ECO:0007669"/>
    <property type="project" value="TreeGrafter"/>
</dbReference>
<evidence type="ECO:0000256" key="2">
    <source>
        <dbReference type="ARBA" id="ARBA00009986"/>
    </source>
</evidence>
<dbReference type="InterPro" id="IPR050740">
    <property type="entry name" value="Aldehyde_DH_Superfamily"/>
</dbReference>
<dbReference type="Pfam" id="PF00171">
    <property type="entry name" value="Aldedh"/>
    <property type="match status" value="1"/>
</dbReference>
<dbReference type="InterPro" id="IPR016162">
    <property type="entry name" value="Ald_DH_N"/>
</dbReference>
<dbReference type="PANTHER" id="PTHR43353:SF5">
    <property type="entry name" value="SUCCINATE-SEMIALDEHYDE DEHYDROGENASE, MITOCHONDRIAL"/>
    <property type="match status" value="1"/>
</dbReference>
<dbReference type="PANTHER" id="PTHR43353">
    <property type="entry name" value="SUCCINATE-SEMIALDEHYDE DEHYDROGENASE, MITOCHONDRIAL"/>
    <property type="match status" value="1"/>
</dbReference>
<evidence type="ECO:0000256" key="6">
    <source>
        <dbReference type="ARBA" id="ARBA00030806"/>
    </source>
</evidence>
<dbReference type="InterPro" id="IPR015590">
    <property type="entry name" value="Aldehyde_DH_dom"/>
</dbReference>
<comment type="similarity">
    <text evidence="2 8">Belongs to the aldehyde dehydrogenase family.</text>
</comment>
<dbReference type="FunFam" id="3.40.309.10:FF:000004">
    <property type="entry name" value="Succinate-semialdehyde dehydrogenase I"/>
    <property type="match status" value="1"/>
</dbReference>
<dbReference type="SUPFAM" id="SSF53720">
    <property type="entry name" value="ALDH-like"/>
    <property type="match status" value="1"/>
</dbReference>
<dbReference type="InterPro" id="IPR016160">
    <property type="entry name" value="Ald_DH_CS_CYS"/>
</dbReference>
<dbReference type="InterPro" id="IPR016163">
    <property type="entry name" value="Ald_DH_C"/>
</dbReference>
<protein>
    <recommendedName>
        <fullName evidence="4">Succinate-semialdehyde dehydrogenase, mitochondrial</fullName>
        <ecNumber evidence="3">1.2.1.24</ecNumber>
    </recommendedName>
    <alternativeName>
        <fullName evidence="6">NAD(+)-dependent succinic semialdehyde dehydrogenase</fullName>
    </alternativeName>
</protein>
<dbReference type="EMBL" id="CAICTM010001471">
    <property type="protein sequence ID" value="CAB9523923.1"/>
    <property type="molecule type" value="Genomic_DNA"/>
</dbReference>
<evidence type="ECO:0000256" key="5">
    <source>
        <dbReference type="ARBA" id="ARBA00023002"/>
    </source>
</evidence>
<feature type="active site" evidence="7">
    <location>
        <position position="302"/>
    </location>
</feature>
<dbReference type="InterPro" id="IPR029510">
    <property type="entry name" value="Ald_DH_CS_GLU"/>
</dbReference>
<evidence type="ECO:0000256" key="3">
    <source>
        <dbReference type="ARBA" id="ARBA00013051"/>
    </source>
</evidence>
<evidence type="ECO:0000313" key="10">
    <source>
        <dbReference type="EMBL" id="CAB9523923.1"/>
    </source>
</evidence>
<dbReference type="FunFam" id="3.40.605.10:FF:000005">
    <property type="entry name" value="Succinate-semialdehyde dehydrogenase I"/>
    <property type="match status" value="1"/>
</dbReference>
<evidence type="ECO:0000256" key="8">
    <source>
        <dbReference type="RuleBase" id="RU003345"/>
    </source>
</evidence>
<dbReference type="Gene3D" id="3.40.605.10">
    <property type="entry name" value="Aldehyde Dehydrogenase, Chain A, domain 1"/>
    <property type="match status" value="1"/>
</dbReference>
<name>A0A9N8ENI4_9STRA</name>
<dbReference type="OrthoDB" id="310895at2759"/>
<comment type="pathway">
    <text evidence="1">Amino-acid degradation; 4-aminobutanoate degradation.</text>
</comment>
<dbReference type="PROSITE" id="PS00070">
    <property type="entry name" value="ALDEHYDE_DEHYDR_CYS"/>
    <property type="match status" value="1"/>
</dbReference>
<gene>
    <name evidence="10" type="ORF">SEMRO_1473_G275570.1</name>
</gene>
<dbReference type="PROSITE" id="PS00687">
    <property type="entry name" value="ALDEHYDE_DEHYDR_GLU"/>
    <property type="match status" value="1"/>
</dbReference>